<evidence type="ECO:0000313" key="2">
    <source>
        <dbReference type="Proteomes" id="UP000805649"/>
    </source>
</evidence>
<dbReference type="EMBL" id="VUJX02000020">
    <property type="protein sequence ID" value="KAL0929236.1"/>
    <property type="molecule type" value="Genomic_DNA"/>
</dbReference>
<sequence>MAQDMELAAELVPDKIGDIKIPTELPAELPSMYTHALGTGYYLTHGIPHASNTLINNILDNEEAEARNLIDVRSAVKNGRRQKKALEYKRAQNANSFLMHVYGNAREGKDQCKNCIKGNGPYNTCVVLDGYASCANCTYNSGASNCSFAPSPSKRPAAEIYTSAPSSKKLCVSRAEYDFLNAVRGVKPKHIRLIRNALVSVADKLADVKYDENENIEIELCHD</sequence>
<accession>A0ACC3YBN1</accession>
<comment type="caution">
    <text evidence="1">The sequence shown here is derived from an EMBL/GenBank/DDBJ whole genome shotgun (WGS) entry which is preliminary data.</text>
</comment>
<evidence type="ECO:0000313" key="1">
    <source>
        <dbReference type="EMBL" id="KAL0929236.1"/>
    </source>
</evidence>
<keyword evidence="2" id="KW-1185">Reference proteome</keyword>
<gene>
    <name evidence="1" type="ORF">CTRU02_215777</name>
</gene>
<organism evidence="1 2">
    <name type="scientific">Colletotrichum truncatum</name>
    <name type="common">Anthracnose fungus</name>
    <name type="synonym">Colletotrichum capsici</name>
    <dbReference type="NCBI Taxonomy" id="5467"/>
    <lineage>
        <taxon>Eukaryota</taxon>
        <taxon>Fungi</taxon>
        <taxon>Dikarya</taxon>
        <taxon>Ascomycota</taxon>
        <taxon>Pezizomycotina</taxon>
        <taxon>Sordariomycetes</taxon>
        <taxon>Hypocreomycetidae</taxon>
        <taxon>Glomerellales</taxon>
        <taxon>Glomerellaceae</taxon>
        <taxon>Colletotrichum</taxon>
        <taxon>Colletotrichum truncatum species complex</taxon>
    </lineage>
</organism>
<protein>
    <submittedName>
        <fullName evidence="1">Uncharacterized protein</fullName>
    </submittedName>
</protein>
<dbReference type="Proteomes" id="UP000805649">
    <property type="component" value="Unassembled WGS sequence"/>
</dbReference>
<reference evidence="1 2" key="1">
    <citation type="journal article" date="2020" name="Phytopathology">
        <title>Genome Sequence Resources of Colletotrichum truncatum, C. plurivorum, C. musicola, and C. sojae: Four Species Pathogenic to Soybean (Glycine max).</title>
        <authorList>
            <person name="Rogerio F."/>
            <person name="Boufleur T.R."/>
            <person name="Ciampi-Guillardi M."/>
            <person name="Sukno S.A."/>
            <person name="Thon M.R."/>
            <person name="Massola Junior N.S."/>
            <person name="Baroncelli R."/>
        </authorList>
    </citation>
    <scope>NUCLEOTIDE SEQUENCE [LARGE SCALE GENOMIC DNA]</scope>
    <source>
        <strain evidence="1 2">CMES1059</strain>
    </source>
</reference>
<proteinExistence type="predicted"/>
<name>A0ACC3YBN1_COLTU</name>